<keyword evidence="2" id="KW-1185">Reference proteome</keyword>
<evidence type="ECO:0000313" key="1">
    <source>
        <dbReference type="EMBL" id="KAI3821844.1"/>
    </source>
</evidence>
<comment type="caution">
    <text evidence="1">The sequence shown here is derived from an EMBL/GenBank/DDBJ whole genome shotgun (WGS) entry which is preliminary data.</text>
</comment>
<dbReference type="EMBL" id="CM042020">
    <property type="protein sequence ID" value="KAI3821844.1"/>
    <property type="molecule type" value="Genomic_DNA"/>
</dbReference>
<reference evidence="1 2" key="2">
    <citation type="journal article" date="2022" name="Mol. Ecol. Resour.">
        <title>The genomes of chicory, endive, great burdock and yacon provide insights into Asteraceae paleo-polyploidization history and plant inulin production.</title>
        <authorList>
            <person name="Fan W."/>
            <person name="Wang S."/>
            <person name="Wang H."/>
            <person name="Wang A."/>
            <person name="Jiang F."/>
            <person name="Liu H."/>
            <person name="Zhao H."/>
            <person name="Xu D."/>
            <person name="Zhang Y."/>
        </authorList>
    </citation>
    <scope>NUCLEOTIDE SEQUENCE [LARGE SCALE GENOMIC DNA]</scope>
    <source>
        <strain evidence="2">cv. Yunnan</strain>
        <tissue evidence="1">Leaves</tissue>
    </source>
</reference>
<evidence type="ECO:0000313" key="2">
    <source>
        <dbReference type="Proteomes" id="UP001056120"/>
    </source>
</evidence>
<organism evidence="1 2">
    <name type="scientific">Smallanthus sonchifolius</name>
    <dbReference type="NCBI Taxonomy" id="185202"/>
    <lineage>
        <taxon>Eukaryota</taxon>
        <taxon>Viridiplantae</taxon>
        <taxon>Streptophyta</taxon>
        <taxon>Embryophyta</taxon>
        <taxon>Tracheophyta</taxon>
        <taxon>Spermatophyta</taxon>
        <taxon>Magnoliopsida</taxon>
        <taxon>eudicotyledons</taxon>
        <taxon>Gunneridae</taxon>
        <taxon>Pentapetalae</taxon>
        <taxon>asterids</taxon>
        <taxon>campanulids</taxon>
        <taxon>Asterales</taxon>
        <taxon>Asteraceae</taxon>
        <taxon>Asteroideae</taxon>
        <taxon>Heliantheae alliance</taxon>
        <taxon>Millerieae</taxon>
        <taxon>Smallanthus</taxon>
    </lineage>
</organism>
<protein>
    <submittedName>
        <fullName evidence="1">Uncharacterized protein</fullName>
    </submittedName>
</protein>
<gene>
    <name evidence="1" type="ORF">L1987_09417</name>
</gene>
<reference evidence="2" key="1">
    <citation type="journal article" date="2022" name="Mol. Ecol. Resour.">
        <title>The genomes of chicory, endive, great burdock and yacon provide insights into Asteraceae palaeo-polyploidization history and plant inulin production.</title>
        <authorList>
            <person name="Fan W."/>
            <person name="Wang S."/>
            <person name="Wang H."/>
            <person name="Wang A."/>
            <person name="Jiang F."/>
            <person name="Liu H."/>
            <person name="Zhao H."/>
            <person name="Xu D."/>
            <person name="Zhang Y."/>
        </authorList>
    </citation>
    <scope>NUCLEOTIDE SEQUENCE [LARGE SCALE GENOMIC DNA]</scope>
    <source>
        <strain evidence="2">cv. Yunnan</strain>
    </source>
</reference>
<sequence>MDWSKLPDSQRQELEQLQKQFQEHQAQQQKQHESAAAVQQPPPPAYDPFQVHQSYDPSQAYDHSYYYNYHDPSQQRQQSHHQYDASYYQNYYSNSYHQRPYTTASATAYTAPNEPQRNGESGSGYLGLGQGQVHDPYVNQVNLGGGQPNPGYAGAPGLNPTAAAAAVAALSQLTQFAGAMGAPVAGGGHYDPGHFRPPVGHTPYKGGGRRGGGPFRGGGRGNSGFRPSNTGGPPFHGRGGGRDRGRGRRGRRGPPFGAPSSHPESSAQPPARIAWCEVCRVDCTSEDMLYQHNNGRRHKKNLQKSQDRKAAYQPVVQTEKDAKPSSDIGPEVHENVPENEPEKQTDKKTEAGDGNNKVEREEVGNQEKKHRMKRKMKGRVRGGHGGAKRMRPTGPRNPRVVIPLVCDLCNIKCDTQEVFDKHAAGKKHVSKLKRFAGHQAMYGPTAVQALYPPNPLSQTVGPQPVYYDASSSYPAPPEAYIPPHQAQNPNPQLADAPLEFGTQNAVSTGNGV</sequence>
<accession>A0ACB9JMX0</accession>
<name>A0ACB9JMX0_9ASTR</name>
<proteinExistence type="predicted"/>
<dbReference type="Proteomes" id="UP001056120">
    <property type="component" value="Linkage Group LG03"/>
</dbReference>